<comment type="caution">
    <text evidence="1">The sequence shown here is derived from an EMBL/GenBank/DDBJ whole genome shotgun (WGS) entry which is preliminary data.</text>
</comment>
<dbReference type="Proteomes" id="UP001592582">
    <property type="component" value="Unassembled WGS sequence"/>
</dbReference>
<organism evidence="1 2">
    <name type="scientific">Streptacidiphilus alkalitolerans</name>
    <dbReference type="NCBI Taxonomy" id="3342712"/>
    <lineage>
        <taxon>Bacteria</taxon>
        <taxon>Bacillati</taxon>
        <taxon>Actinomycetota</taxon>
        <taxon>Actinomycetes</taxon>
        <taxon>Kitasatosporales</taxon>
        <taxon>Streptomycetaceae</taxon>
        <taxon>Streptacidiphilus</taxon>
    </lineage>
</organism>
<dbReference type="SUPFAM" id="SSF56112">
    <property type="entry name" value="Protein kinase-like (PK-like)"/>
    <property type="match status" value="1"/>
</dbReference>
<gene>
    <name evidence="1" type="ORF">ACEZDG_13365</name>
</gene>
<dbReference type="PANTHER" id="PTHR21310">
    <property type="entry name" value="AMINOGLYCOSIDE PHOSPHOTRANSFERASE-RELATED-RELATED"/>
    <property type="match status" value="1"/>
</dbReference>
<dbReference type="Gene3D" id="3.90.1200.10">
    <property type="match status" value="1"/>
</dbReference>
<dbReference type="InterPro" id="IPR051678">
    <property type="entry name" value="AGP_Transferase"/>
</dbReference>
<accession>A0ABV6V9D6</accession>
<keyword evidence="2" id="KW-1185">Reference proteome</keyword>
<evidence type="ECO:0000313" key="2">
    <source>
        <dbReference type="Proteomes" id="UP001592582"/>
    </source>
</evidence>
<protein>
    <submittedName>
        <fullName evidence="1">Phosphotransferase enzyme family protein</fullName>
    </submittedName>
</protein>
<dbReference type="InterPro" id="IPR002575">
    <property type="entry name" value="Aminoglycoside_PTrfase"/>
</dbReference>
<dbReference type="EMBL" id="JBHEZX010000005">
    <property type="protein sequence ID" value="MFC1410256.1"/>
    <property type="molecule type" value="Genomic_DNA"/>
</dbReference>
<evidence type="ECO:0000313" key="1">
    <source>
        <dbReference type="EMBL" id="MFC1410256.1"/>
    </source>
</evidence>
<name>A0ABV6V9D6_9ACTN</name>
<dbReference type="PANTHER" id="PTHR21310:SF15">
    <property type="entry name" value="AMINOGLYCOSIDE PHOSPHOTRANSFERASE DOMAIN-CONTAINING PROTEIN"/>
    <property type="match status" value="1"/>
</dbReference>
<sequence length="356" mass="40268">MTQSQVRGQVRVERLDRIRGIPVAGVLERYPLAVPFEALTVAPVSQGLLNRGLRLTAPDGGGWFLKQYLDDAGHASGSAIAAQHRAIAALREHGLPTAPPLAARDGRTFVLVRGRRYAMFPWVEGAHRTGRSLDHAQCAALGTLLGRIHRTLAELHPPVDQPAAVPSANPDDTWRTIDDLLERSRRHDPQQPFDALARHRLRERRELLAAYRHRRPGPAAAPPTGWVHGDFHPLNLLYRGTEPVAVLDWDRLGLKPRTEEAVRAATLFFHHPETGVLDLPRLRHYARAYREASGSSPEQVAAGVHRVWWERLNDFWMLRWRYQRRDERADPLFPAAAAQTVWWCEEYEQVLDACVN</sequence>
<dbReference type="Pfam" id="PF01636">
    <property type="entry name" value="APH"/>
    <property type="match status" value="1"/>
</dbReference>
<dbReference type="InterPro" id="IPR011009">
    <property type="entry name" value="Kinase-like_dom_sf"/>
</dbReference>
<dbReference type="Gene3D" id="3.30.200.20">
    <property type="entry name" value="Phosphorylase Kinase, domain 1"/>
    <property type="match status" value="1"/>
</dbReference>
<reference evidence="1 2" key="1">
    <citation type="submission" date="2024-09" db="EMBL/GenBank/DDBJ databases">
        <authorList>
            <person name="Lee S.D."/>
        </authorList>
    </citation>
    <scope>NUCLEOTIDE SEQUENCE [LARGE SCALE GENOMIC DNA]</scope>
    <source>
        <strain evidence="1 2">N1-1</strain>
    </source>
</reference>
<proteinExistence type="predicted"/>